<dbReference type="Proteomes" id="UP000663877">
    <property type="component" value="Unassembled WGS sequence"/>
</dbReference>
<gene>
    <name evidence="3" type="ORF">BJG266_LOCUS29125</name>
    <name evidence="4" type="ORF">QVE165_LOCUS35779</name>
</gene>
<evidence type="ECO:0000313" key="5">
    <source>
        <dbReference type="Proteomes" id="UP000663832"/>
    </source>
</evidence>
<keyword evidence="1" id="KW-0175">Coiled coil</keyword>
<dbReference type="EMBL" id="CAJNOI010000323">
    <property type="protein sequence ID" value="CAF1242366.1"/>
    <property type="molecule type" value="Genomic_DNA"/>
</dbReference>
<evidence type="ECO:0000256" key="1">
    <source>
        <dbReference type="SAM" id="Coils"/>
    </source>
</evidence>
<reference evidence="4" key="1">
    <citation type="submission" date="2021-02" db="EMBL/GenBank/DDBJ databases">
        <authorList>
            <person name="Nowell W R."/>
        </authorList>
    </citation>
    <scope>NUCLEOTIDE SEQUENCE</scope>
</reference>
<evidence type="ECO:0008006" key="6">
    <source>
        <dbReference type="Google" id="ProtNLM"/>
    </source>
</evidence>
<organism evidence="4 5">
    <name type="scientific">Adineta steineri</name>
    <dbReference type="NCBI Taxonomy" id="433720"/>
    <lineage>
        <taxon>Eukaryota</taxon>
        <taxon>Metazoa</taxon>
        <taxon>Spiralia</taxon>
        <taxon>Gnathifera</taxon>
        <taxon>Rotifera</taxon>
        <taxon>Eurotatoria</taxon>
        <taxon>Bdelloidea</taxon>
        <taxon>Adinetida</taxon>
        <taxon>Adinetidae</taxon>
        <taxon>Adineta</taxon>
    </lineage>
</organism>
<feature type="region of interest" description="Disordered" evidence="2">
    <location>
        <begin position="609"/>
        <end position="642"/>
    </location>
</feature>
<evidence type="ECO:0000313" key="4">
    <source>
        <dbReference type="EMBL" id="CAF1383137.1"/>
    </source>
</evidence>
<proteinExistence type="predicted"/>
<feature type="region of interest" description="Disordered" evidence="2">
    <location>
        <begin position="300"/>
        <end position="345"/>
    </location>
</feature>
<evidence type="ECO:0000256" key="2">
    <source>
        <dbReference type="SAM" id="MobiDB-lite"/>
    </source>
</evidence>
<accession>A0A815JS09</accession>
<protein>
    <recommendedName>
        <fullName evidence="6">B box-type domain-containing protein</fullName>
    </recommendedName>
</protein>
<comment type="caution">
    <text evidence="4">The sequence shown here is derived from an EMBL/GenBank/DDBJ whole genome shotgun (WGS) entry which is preliminary data.</text>
</comment>
<dbReference type="AlphaFoldDB" id="A0A815JS09"/>
<dbReference type="CDD" id="cd19757">
    <property type="entry name" value="Bbox1"/>
    <property type="match status" value="1"/>
</dbReference>
<feature type="compositionally biased region" description="Low complexity" evidence="2">
    <location>
        <begin position="531"/>
        <end position="544"/>
    </location>
</feature>
<dbReference type="OrthoDB" id="10044833at2759"/>
<feature type="coiled-coil region" evidence="1">
    <location>
        <begin position="155"/>
        <end position="186"/>
    </location>
</feature>
<feature type="compositionally biased region" description="Polar residues" evidence="2">
    <location>
        <begin position="633"/>
        <end position="642"/>
    </location>
</feature>
<name>A0A815JS09_9BILA</name>
<keyword evidence="5" id="KW-1185">Reference proteome</keyword>
<dbReference type="Proteomes" id="UP000663832">
    <property type="component" value="Unassembled WGS sequence"/>
</dbReference>
<evidence type="ECO:0000313" key="3">
    <source>
        <dbReference type="EMBL" id="CAF1242366.1"/>
    </source>
</evidence>
<dbReference type="EMBL" id="CAJNOM010000351">
    <property type="protein sequence ID" value="CAF1383137.1"/>
    <property type="molecule type" value="Genomic_DNA"/>
</dbReference>
<sequence length="642" mass="72434">MSTRHYFDRTMPRNSLGGFYTSASSDNRGAYSLPSRRYGQHYLHDTNLFSGKAFSSSSSFSSIHPSSSFISADSYSGHVRERSGSVPRSPSISQMSSPHYQSSLDLVASSLKCDDCRTNDGLFQCCHCDQRLCIQCCNKHYKNITVELERLHELSDRLVAKILHAKNDLERQKNEALEQCHKWRVDTISTINKAHTLIVQTIHDEYETLGKEYESFVQKGMAHIHVDQHELMRMKKSNINSLLSSSSTDSTNAIDTIRKRIDTFAKTIDETGRFSFQVRLPTFYIDDNLRVESRFGDVTRSTSATWKNESTIPSSSFTDRSTQGDEPSINAQSTQTDMPSSLPTDKLIEENESSDNNQPIENDISDSSSIDKITEDNKFLDNIRPIELDVQLNDNKKDMSTNADDQIIEISDKLDTHVYTAESQAVAVYPASSPSPSPSPKFEIDDTHPILRPSTRYALSIENNVELQQQQYFSPNFRGERYDSRYGTVSNLPNISIESPLDNHSLSLTALNEQPSKKRAYPLSNGCGSFNNNRQPQTQQTLPRPLSPNFPNNDPEDAFRSISYVQLKREQDGSLEGIAIQIEQSQQTNGKVQRRRTCMESCGVRRRTTILPPRCPSSNRDRSLNDPPGISYRPNSSPASIN</sequence>
<feature type="compositionally biased region" description="Polar residues" evidence="2">
    <location>
        <begin position="300"/>
        <end position="343"/>
    </location>
</feature>
<feature type="region of interest" description="Disordered" evidence="2">
    <location>
        <begin position="525"/>
        <end position="557"/>
    </location>
</feature>